<proteinExistence type="predicted"/>
<dbReference type="OrthoDB" id="2941349at2"/>
<dbReference type="Proteomes" id="UP000284219">
    <property type="component" value="Unassembled WGS sequence"/>
</dbReference>
<protein>
    <submittedName>
        <fullName evidence="2">Uncharacterized protein</fullName>
    </submittedName>
</protein>
<evidence type="ECO:0000313" key="2">
    <source>
        <dbReference type="EMBL" id="RKD26704.1"/>
    </source>
</evidence>
<accession>A0A419SQE4</accession>
<sequence>MTHEISDRELKKHVRVEIGKMLDVNCKGCDKVSHISGGNQFRFCESNCSVYPKIQKLRGFLEPGGLKRLRKELEAPVKEEIQVKATPNKSKEELTKETYIKLRDQGLTNRAIALRYKISEATLYSRRSDWGLSKPRKRPTMKTAKPKEKETVQKPLPKVTEHEAEPVKKDSARALTQQADTAVSTIDFMQARMSAEHFKGYLIGNVLKHSSGPQFSPEDVKKMVWYGNKLLEIMEGGGGE</sequence>
<dbReference type="Pfam" id="PF11753">
    <property type="entry name" value="DUF3310"/>
    <property type="match status" value="1"/>
</dbReference>
<feature type="compositionally biased region" description="Basic and acidic residues" evidence="1">
    <location>
        <begin position="159"/>
        <end position="172"/>
    </location>
</feature>
<dbReference type="EMBL" id="MCHY01000002">
    <property type="protein sequence ID" value="RKD26704.1"/>
    <property type="molecule type" value="Genomic_DNA"/>
</dbReference>
<keyword evidence="3" id="KW-1185">Reference proteome</keyword>
<evidence type="ECO:0000313" key="3">
    <source>
        <dbReference type="Proteomes" id="UP000284219"/>
    </source>
</evidence>
<evidence type="ECO:0000256" key="1">
    <source>
        <dbReference type="SAM" id="MobiDB-lite"/>
    </source>
</evidence>
<reference evidence="2 3" key="1">
    <citation type="submission" date="2016-08" db="EMBL/GenBank/DDBJ databases">
        <title>Novel Firmicute Genomes.</title>
        <authorList>
            <person name="Poppleton D.I."/>
            <person name="Gribaldo S."/>
        </authorList>
    </citation>
    <scope>NUCLEOTIDE SEQUENCE [LARGE SCALE GENOMIC DNA]</scope>
    <source>
        <strain evidence="2 3">RAOx-1</strain>
    </source>
</reference>
<feature type="region of interest" description="Disordered" evidence="1">
    <location>
        <begin position="130"/>
        <end position="175"/>
    </location>
</feature>
<dbReference type="AlphaFoldDB" id="A0A419SQE4"/>
<dbReference type="InterPro" id="IPR021739">
    <property type="entry name" value="SaV-like"/>
</dbReference>
<comment type="caution">
    <text evidence="2">The sequence shown here is derived from an EMBL/GenBank/DDBJ whole genome shotgun (WGS) entry which is preliminary data.</text>
</comment>
<gene>
    <name evidence="2" type="ORF">BEP19_15985</name>
</gene>
<name>A0A419SQE4_9BACL</name>
<organism evidence="2 3">
    <name type="scientific">Ammoniphilus oxalaticus</name>
    <dbReference type="NCBI Taxonomy" id="66863"/>
    <lineage>
        <taxon>Bacteria</taxon>
        <taxon>Bacillati</taxon>
        <taxon>Bacillota</taxon>
        <taxon>Bacilli</taxon>
        <taxon>Bacillales</taxon>
        <taxon>Paenibacillaceae</taxon>
        <taxon>Aneurinibacillus group</taxon>
        <taxon>Ammoniphilus</taxon>
    </lineage>
</organism>